<keyword evidence="2" id="KW-1185">Reference proteome</keyword>
<comment type="caution">
    <text evidence="1">The sequence shown here is derived from an EMBL/GenBank/DDBJ whole genome shotgun (WGS) entry which is preliminary data.</text>
</comment>
<accession>H0ETW2</accession>
<dbReference type="InParanoid" id="H0ETW2"/>
<proteinExistence type="predicted"/>
<gene>
    <name evidence="1" type="ORF">M7I_6183</name>
</gene>
<name>H0ETW2_GLAL7</name>
<sequence>MDIHNDLEADMKRLSNNFLNVKYRKSNRKSLFYFKGCPVNLQRPY</sequence>
<evidence type="ECO:0000313" key="1">
    <source>
        <dbReference type="EMBL" id="EHK98131.1"/>
    </source>
</evidence>
<protein>
    <submittedName>
        <fullName evidence="1">Uncharacterized protein</fullName>
    </submittedName>
</protein>
<dbReference type="AlphaFoldDB" id="H0ETW2"/>
<organism evidence="1 2">
    <name type="scientific">Glarea lozoyensis (strain ATCC 74030 / MF5533)</name>
    <dbReference type="NCBI Taxonomy" id="1104152"/>
    <lineage>
        <taxon>Eukaryota</taxon>
        <taxon>Fungi</taxon>
        <taxon>Dikarya</taxon>
        <taxon>Ascomycota</taxon>
        <taxon>Pezizomycotina</taxon>
        <taxon>Leotiomycetes</taxon>
        <taxon>Helotiales</taxon>
        <taxon>Helotiaceae</taxon>
        <taxon>Glarea</taxon>
    </lineage>
</organism>
<dbReference type="Proteomes" id="UP000005446">
    <property type="component" value="Unassembled WGS sequence"/>
</dbReference>
<dbReference type="EMBL" id="AGUE01000165">
    <property type="protein sequence ID" value="EHK98131.1"/>
    <property type="molecule type" value="Genomic_DNA"/>
</dbReference>
<reference evidence="1 2" key="1">
    <citation type="journal article" date="2012" name="Eukaryot. Cell">
        <title>Genome sequence of the fungus Glarea lozoyensis: the first genome sequence of a species from the Helotiaceae family.</title>
        <authorList>
            <person name="Youssar L."/>
            <person name="Gruening B.A."/>
            <person name="Erxleben A."/>
            <person name="Guenther S."/>
            <person name="Huettel W."/>
        </authorList>
    </citation>
    <scope>NUCLEOTIDE SEQUENCE [LARGE SCALE GENOMIC DNA]</scope>
    <source>
        <strain evidence="2">ATCC 74030 / MF5533</strain>
    </source>
</reference>
<dbReference type="HOGENOM" id="CLU_3207735_0_0_1"/>
<evidence type="ECO:0000313" key="2">
    <source>
        <dbReference type="Proteomes" id="UP000005446"/>
    </source>
</evidence>